<accession>A0A5B7ETU5</accession>
<evidence type="ECO:0000313" key="3">
    <source>
        <dbReference type="Proteomes" id="UP000324222"/>
    </source>
</evidence>
<keyword evidence="3" id="KW-1185">Reference proteome</keyword>
<name>A0A5B7ETU5_PORTR</name>
<dbReference type="EMBL" id="VSRR010004038">
    <property type="protein sequence ID" value="MPC38320.1"/>
    <property type="molecule type" value="Genomic_DNA"/>
</dbReference>
<proteinExistence type="predicted"/>
<gene>
    <name evidence="2" type="ORF">E2C01_031826</name>
</gene>
<sequence>MPEPCLPAAPYLPRRFAVPGGSWRCLNYRCPNNTPVVSRRNPGNDPGEPLESYPRSTHPRGHSVNVCPPQFLLAGQSANRVGAGNVMEIKTTTVWLGGQGRDNIRDIRRICLATAERRPAGGVMVRSVDSEKADPPCPGHLGFRETRWGAKGTPTLLLSKPNDKEREVGRRERWPGSPTFVAEDSAERFSRCYGKCRVKRRRECRQRREKKTRVEEMMLDRRQLTAGDQCTPDMQDPLHQPCHHHHGRQDGRKRRP</sequence>
<evidence type="ECO:0000256" key="1">
    <source>
        <dbReference type="SAM" id="MobiDB-lite"/>
    </source>
</evidence>
<organism evidence="2 3">
    <name type="scientific">Portunus trituberculatus</name>
    <name type="common">Swimming crab</name>
    <name type="synonym">Neptunus trituberculatus</name>
    <dbReference type="NCBI Taxonomy" id="210409"/>
    <lineage>
        <taxon>Eukaryota</taxon>
        <taxon>Metazoa</taxon>
        <taxon>Ecdysozoa</taxon>
        <taxon>Arthropoda</taxon>
        <taxon>Crustacea</taxon>
        <taxon>Multicrustacea</taxon>
        <taxon>Malacostraca</taxon>
        <taxon>Eumalacostraca</taxon>
        <taxon>Eucarida</taxon>
        <taxon>Decapoda</taxon>
        <taxon>Pleocyemata</taxon>
        <taxon>Brachyura</taxon>
        <taxon>Eubrachyura</taxon>
        <taxon>Portunoidea</taxon>
        <taxon>Portunidae</taxon>
        <taxon>Portuninae</taxon>
        <taxon>Portunus</taxon>
    </lineage>
</organism>
<protein>
    <submittedName>
        <fullName evidence="2">Uncharacterized protein</fullName>
    </submittedName>
</protein>
<reference evidence="2 3" key="1">
    <citation type="submission" date="2019-05" db="EMBL/GenBank/DDBJ databases">
        <title>Another draft genome of Portunus trituberculatus and its Hox gene families provides insights of decapod evolution.</title>
        <authorList>
            <person name="Jeong J.-H."/>
            <person name="Song I."/>
            <person name="Kim S."/>
            <person name="Choi T."/>
            <person name="Kim D."/>
            <person name="Ryu S."/>
            <person name="Kim W."/>
        </authorList>
    </citation>
    <scope>NUCLEOTIDE SEQUENCE [LARGE SCALE GENOMIC DNA]</scope>
    <source>
        <tissue evidence="2">Muscle</tissue>
    </source>
</reference>
<comment type="caution">
    <text evidence="2">The sequence shown here is derived from an EMBL/GenBank/DDBJ whole genome shotgun (WGS) entry which is preliminary data.</text>
</comment>
<dbReference type="AlphaFoldDB" id="A0A5B7ETU5"/>
<feature type="compositionally biased region" description="Basic residues" evidence="1">
    <location>
        <begin position="241"/>
        <end position="256"/>
    </location>
</feature>
<feature type="compositionally biased region" description="Basic and acidic residues" evidence="1">
    <location>
        <begin position="161"/>
        <end position="174"/>
    </location>
</feature>
<feature type="region of interest" description="Disordered" evidence="1">
    <location>
        <begin position="218"/>
        <end position="256"/>
    </location>
</feature>
<feature type="region of interest" description="Disordered" evidence="1">
    <location>
        <begin position="123"/>
        <end position="174"/>
    </location>
</feature>
<evidence type="ECO:0000313" key="2">
    <source>
        <dbReference type="EMBL" id="MPC38320.1"/>
    </source>
</evidence>
<dbReference type="Proteomes" id="UP000324222">
    <property type="component" value="Unassembled WGS sequence"/>
</dbReference>
<feature type="region of interest" description="Disordered" evidence="1">
    <location>
        <begin position="35"/>
        <end position="61"/>
    </location>
</feature>